<dbReference type="EMBL" id="KE148167">
    <property type="protein sequence ID" value="EPE03499.1"/>
    <property type="molecule type" value="Genomic_DNA"/>
</dbReference>
<dbReference type="PIRSF" id="PIRSF006060">
    <property type="entry name" value="AA_transporter"/>
    <property type="match status" value="1"/>
</dbReference>
<gene>
    <name evidence="7" type="ORF">F503_06672</name>
</gene>
<keyword evidence="4 6" id="KW-1133">Transmembrane helix</keyword>
<feature type="transmembrane region" description="Helical" evidence="6">
    <location>
        <begin position="472"/>
        <end position="494"/>
    </location>
</feature>
<dbReference type="AlphaFoldDB" id="S3BQ84"/>
<feature type="transmembrane region" description="Helical" evidence="6">
    <location>
        <begin position="162"/>
        <end position="182"/>
    </location>
</feature>
<dbReference type="Proteomes" id="UP000016923">
    <property type="component" value="Unassembled WGS sequence"/>
</dbReference>
<dbReference type="OMA" id="CFIMVWL"/>
<sequence>MSNSSQEKNLEKAGSPGTSTVVDVGTGDVREAPVKHFNLWSTLGIAFSLTSTPIAIGTYLSVIIGVGGSPVFFFGYLLAGAMDLFVCLSLAEMAAVLPNSSGQIHWTAVLAPQKYARGLSYVVGWLTVAGYFFWTSAAFLITSQLIWALVQICQETFVTHPWHFYVVYVAIALMSLLANGPLIRLYPYMLKGSVVYINAGALFVMIALLARSSPKQSAEYVFVDIVNLTGWKSNGVVFFIGMLPGLTAVNGFDCAAHMAEEVPNPKRDVPQVMVLSAIASAIAGVPMILVYMFCITNTDNLLTPVGGQPVAQLMVDSLNSLALTVICMIIFILTFACCSFTMLTTWSRVWWSLARENGTPMPRLMARIDDKTSLPYNSLIFATVACSLVGLLELGSNLALNAILGGAIICIFISYAVPITCLLINRRKAFAEKHYFDLGRTGMAINIISVVWIAFVFVWLCFPLYVPYSNSNMNWAIVVFFGILALSGLNWVAFSRTRFTVPVTIDTE</sequence>
<name>S3BQ84_OPHP1</name>
<feature type="transmembrane region" description="Helical" evidence="6">
    <location>
        <begin position="73"/>
        <end position="97"/>
    </location>
</feature>
<dbReference type="STRING" id="1262450.S3BQ84"/>
<keyword evidence="2" id="KW-0813">Transport</keyword>
<dbReference type="InterPro" id="IPR002293">
    <property type="entry name" value="AA/rel_permease1"/>
</dbReference>
<keyword evidence="5 6" id="KW-0472">Membrane</keyword>
<dbReference type="PANTHER" id="PTHR45649">
    <property type="entry name" value="AMINO-ACID PERMEASE BAT1"/>
    <property type="match status" value="1"/>
</dbReference>
<dbReference type="PANTHER" id="PTHR45649:SF16">
    <property type="entry name" value="7-KETO 8-AMINOPELARGONIC ACID TRANSPORTER"/>
    <property type="match status" value="1"/>
</dbReference>
<comment type="subcellular location">
    <subcellularLocation>
        <location evidence="1">Membrane</location>
        <topology evidence="1">Multi-pass membrane protein</topology>
    </subcellularLocation>
</comment>
<evidence type="ECO:0000313" key="7">
    <source>
        <dbReference type="EMBL" id="EPE03499.1"/>
    </source>
</evidence>
<reference evidence="7 8" key="1">
    <citation type="journal article" date="2013" name="BMC Genomics">
        <title>The genome and transcriptome of the pine saprophyte Ophiostoma piceae, and a comparison with the bark beetle-associated pine pathogen Grosmannia clavigera.</title>
        <authorList>
            <person name="Haridas S."/>
            <person name="Wang Y."/>
            <person name="Lim L."/>
            <person name="Massoumi Alamouti S."/>
            <person name="Jackman S."/>
            <person name="Docking R."/>
            <person name="Robertson G."/>
            <person name="Birol I."/>
            <person name="Bohlmann J."/>
            <person name="Breuil C."/>
        </authorList>
    </citation>
    <scope>NUCLEOTIDE SEQUENCE [LARGE SCALE GENOMIC DNA]</scope>
    <source>
        <strain evidence="7 8">UAMH 11346</strain>
    </source>
</reference>
<feature type="transmembrane region" description="Helical" evidence="6">
    <location>
        <begin position="45"/>
        <end position="67"/>
    </location>
</feature>
<evidence type="ECO:0000256" key="4">
    <source>
        <dbReference type="ARBA" id="ARBA00022989"/>
    </source>
</evidence>
<feature type="transmembrane region" description="Helical" evidence="6">
    <location>
        <begin position="194"/>
        <end position="213"/>
    </location>
</feature>
<accession>S3BQ84</accession>
<feature type="transmembrane region" description="Helical" evidence="6">
    <location>
        <begin position="374"/>
        <end position="392"/>
    </location>
</feature>
<dbReference type="GO" id="GO:0022857">
    <property type="term" value="F:transmembrane transporter activity"/>
    <property type="evidence" value="ECO:0007669"/>
    <property type="project" value="InterPro"/>
</dbReference>
<dbReference type="VEuPathDB" id="FungiDB:F503_06672"/>
<dbReference type="HOGENOM" id="CLU_004495_2_3_1"/>
<dbReference type="Pfam" id="PF13520">
    <property type="entry name" value="AA_permease_2"/>
    <property type="match status" value="1"/>
</dbReference>
<evidence type="ECO:0000256" key="1">
    <source>
        <dbReference type="ARBA" id="ARBA00004141"/>
    </source>
</evidence>
<evidence type="ECO:0000313" key="8">
    <source>
        <dbReference type="Proteomes" id="UP000016923"/>
    </source>
</evidence>
<feature type="transmembrane region" description="Helical" evidence="6">
    <location>
        <begin position="272"/>
        <end position="293"/>
    </location>
</feature>
<evidence type="ECO:0000256" key="5">
    <source>
        <dbReference type="ARBA" id="ARBA00023136"/>
    </source>
</evidence>
<feature type="transmembrane region" description="Helical" evidence="6">
    <location>
        <begin position="118"/>
        <end position="142"/>
    </location>
</feature>
<dbReference type="Gene3D" id="1.20.1740.10">
    <property type="entry name" value="Amino acid/polyamine transporter I"/>
    <property type="match status" value="1"/>
</dbReference>
<feature type="transmembrane region" description="Helical" evidence="6">
    <location>
        <begin position="398"/>
        <end position="424"/>
    </location>
</feature>
<protein>
    <submittedName>
        <fullName evidence="7">Putative choline and nitrogen mustard permease</fullName>
    </submittedName>
</protein>
<evidence type="ECO:0000256" key="3">
    <source>
        <dbReference type="ARBA" id="ARBA00022692"/>
    </source>
</evidence>
<feature type="transmembrane region" description="Helical" evidence="6">
    <location>
        <begin position="444"/>
        <end position="466"/>
    </location>
</feature>
<dbReference type="OrthoDB" id="2417308at2759"/>
<keyword evidence="3 6" id="KW-0812">Transmembrane</keyword>
<keyword evidence="8" id="KW-1185">Reference proteome</keyword>
<dbReference type="eggNOG" id="KOG1289">
    <property type="taxonomic scope" value="Eukaryota"/>
</dbReference>
<organism evidence="7 8">
    <name type="scientific">Ophiostoma piceae (strain UAMH 11346)</name>
    <name type="common">Sap stain fungus</name>
    <dbReference type="NCBI Taxonomy" id="1262450"/>
    <lineage>
        <taxon>Eukaryota</taxon>
        <taxon>Fungi</taxon>
        <taxon>Dikarya</taxon>
        <taxon>Ascomycota</taxon>
        <taxon>Pezizomycotina</taxon>
        <taxon>Sordariomycetes</taxon>
        <taxon>Sordariomycetidae</taxon>
        <taxon>Ophiostomatales</taxon>
        <taxon>Ophiostomataceae</taxon>
        <taxon>Ophiostoma</taxon>
    </lineage>
</organism>
<feature type="transmembrane region" description="Helical" evidence="6">
    <location>
        <begin position="321"/>
        <end position="353"/>
    </location>
</feature>
<evidence type="ECO:0000256" key="6">
    <source>
        <dbReference type="SAM" id="Phobius"/>
    </source>
</evidence>
<proteinExistence type="predicted"/>
<evidence type="ECO:0000256" key="2">
    <source>
        <dbReference type="ARBA" id="ARBA00022448"/>
    </source>
</evidence>
<feature type="transmembrane region" description="Helical" evidence="6">
    <location>
        <begin position="233"/>
        <end position="252"/>
    </location>
</feature>
<dbReference type="GO" id="GO:0016020">
    <property type="term" value="C:membrane"/>
    <property type="evidence" value="ECO:0007669"/>
    <property type="project" value="UniProtKB-SubCell"/>
</dbReference>